<dbReference type="PROSITE" id="PS50102">
    <property type="entry name" value="RRM"/>
    <property type="match status" value="2"/>
</dbReference>
<keyword evidence="5" id="KW-0508">mRNA splicing</keyword>
<sequence length="382" mass="43660">MDKIVFPEFKDFKNDARVRYELETDKYVFKNDSDLLEYEYDINTNAWFPRWNESLINQQQSIYTPAEPELSSKQSIQAPENFKLPEDKKRPARENTIVYVTGLPLDTTLEEVETYFKKCGTIMPDLITGAPRIKLYKDDEGNLKGDALVIYYKAPSVKLAIDILDDSVFRYSEPNRIKVQEAKFTEKTHSSDTKAVKKVKIDPSLVKKKINQLKKKLEWDEDIVPAASEKYSRVVVLVGMFTQKEIEEDVTLLIDLKEEIREECEKVGQVTNVKIFESSEEGLVTVKFKDTLGAQAAVQLLNGRFFAGRQIEAFICYGKIKLNQTTIDPSLDGPDYKLSSAEPIQGSSNEKSKSDSNDSSNKMSEQDSARLDAYAKYLENEQ</sequence>
<dbReference type="InterPro" id="IPR000504">
    <property type="entry name" value="RRM_dom"/>
</dbReference>
<dbReference type="GO" id="GO:0000398">
    <property type="term" value="P:mRNA splicing, via spliceosome"/>
    <property type="evidence" value="ECO:0007669"/>
    <property type="project" value="InterPro"/>
</dbReference>
<dbReference type="EMBL" id="LSSM01001970">
    <property type="protein sequence ID" value="OMJ23752.1"/>
    <property type="molecule type" value="Genomic_DNA"/>
</dbReference>
<dbReference type="Proteomes" id="UP000187429">
    <property type="component" value="Unassembled WGS sequence"/>
</dbReference>
<keyword evidence="3" id="KW-0677">Repeat</keyword>
<gene>
    <name evidence="9" type="ORF">AYI69_g4877</name>
</gene>
<evidence type="ECO:0000256" key="7">
    <source>
        <dbReference type="SAM" id="MobiDB-lite"/>
    </source>
</evidence>
<accession>A0A1R1YA07</accession>
<reference evidence="10" key="1">
    <citation type="submission" date="2017-01" db="EMBL/GenBank/DDBJ databases">
        <authorList>
            <person name="Wang Y."/>
            <person name="White M."/>
            <person name="Kvist S."/>
            <person name="Moncalvo J.-M."/>
        </authorList>
    </citation>
    <scope>NUCLEOTIDE SEQUENCE [LARGE SCALE GENOMIC DNA]</scope>
    <source>
        <strain evidence="10">ID-206-W2</strain>
    </source>
</reference>
<dbReference type="InterPro" id="IPR003954">
    <property type="entry name" value="RRM_euk-type"/>
</dbReference>
<dbReference type="GO" id="GO:0003723">
    <property type="term" value="F:RNA binding"/>
    <property type="evidence" value="ECO:0007669"/>
    <property type="project" value="UniProtKB-UniRule"/>
</dbReference>
<evidence type="ECO:0000256" key="3">
    <source>
        <dbReference type="ARBA" id="ARBA00022737"/>
    </source>
</evidence>
<evidence type="ECO:0000256" key="5">
    <source>
        <dbReference type="ARBA" id="ARBA00023187"/>
    </source>
</evidence>
<dbReference type="GO" id="GO:0005684">
    <property type="term" value="C:U2-type spliceosomal complex"/>
    <property type="evidence" value="ECO:0007669"/>
    <property type="project" value="TreeGrafter"/>
</dbReference>
<dbReference type="InterPro" id="IPR034392">
    <property type="entry name" value="TatSF1-like_RRM1"/>
</dbReference>
<dbReference type="AlphaFoldDB" id="A0A1R1YA07"/>
<comment type="caution">
    <text evidence="9">The sequence shown here is derived from an EMBL/GenBank/DDBJ whole genome shotgun (WGS) entry which is preliminary data.</text>
</comment>
<dbReference type="Pfam" id="PF00076">
    <property type="entry name" value="RRM_1"/>
    <property type="match status" value="2"/>
</dbReference>
<dbReference type="InterPro" id="IPR012677">
    <property type="entry name" value="Nucleotide-bd_a/b_plait_sf"/>
</dbReference>
<feature type="region of interest" description="Disordered" evidence="7">
    <location>
        <begin position="333"/>
        <end position="370"/>
    </location>
</feature>
<evidence type="ECO:0000313" key="9">
    <source>
        <dbReference type="EMBL" id="OMJ23752.1"/>
    </source>
</evidence>
<dbReference type="SUPFAM" id="SSF54928">
    <property type="entry name" value="RNA-binding domain, RBD"/>
    <property type="match status" value="2"/>
</dbReference>
<feature type="domain" description="RRM" evidence="8">
    <location>
        <begin position="96"/>
        <end position="184"/>
    </location>
</feature>
<dbReference type="SMART" id="SM00360">
    <property type="entry name" value="RRM"/>
    <property type="match status" value="2"/>
</dbReference>
<dbReference type="PANTHER" id="PTHR15608:SF0">
    <property type="entry name" value="HIV TAT-SPECIFIC FACTOR 1"/>
    <property type="match status" value="1"/>
</dbReference>
<comment type="similarity">
    <text evidence="1">Belongs to the HTATSF1 family.</text>
</comment>
<dbReference type="InterPro" id="IPR035979">
    <property type="entry name" value="RBD_domain_sf"/>
</dbReference>
<dbReference type="CDD" id="cd12281">
    <property type="entry name" value="RRM1_TatSF1_like"/>
    <property type="match status" value="1"/>
</dbReference>
<organism evidence="9 10">
    <name type="scientific">Smittium culicis</name>
    <dbReference type="NCBI Taxonomy" id="133412"/>
    <lineage>
        <taxon>Eukaryota</taxon>
        <taxon>Fungi</taxon>
        <taxon>Fungi incertae sedis</taxon>
        <taxon>Zoopagomycota</taxon>
        <taxon>Kickxellomycotina</taxon>
        <taxon>Harpellomycetes</taxon>
        <taxon>Harpellales</taxon>
        <taxon>Legeriomycetaceae</taxon>
        <taxon>Smittium</taxon>
    </lineage>
</organism>
<dbReference type="GO" id="GO:0005686">
    <property type="term" value="C:U2 snRNP"/>
    <property type="evidence" value="ECO:0007669"/>
    <property type="project" value="TreeGrafter"/>
</dbReference>
<dbReference type="Gene3D" id="3.30.70.330">
    <property type="match status" value="2"/>
</dbReference>
<evidence type="ECO:0000259" key="8">
    <source>
        <dbReference type="PROSITE" id="PS50102"/>
    </source>
</evidence>
<evidence type="ECO:0000256" key="6">
    <source>
        <dbReference type="PROSITE-ProRule" id="PRU00176"/>
    </source>
</evidence>
<dbReference type="InterPro" id="IPR034393">
    <property type="entry name" value="TatSF1-like"/>
</dbReference>
<proteinExistence type="inferred from homology"/>
<dbReference type="PANTHER" id="PTHR15608">
    <property type="entry name" value="SPLICING FACTOR U2AF-ASSOCIATED PROTEIN 2"/>
    <property type="match status" value="1"/>
</dbReference>
<keyword evidence="4 6" id="KW-0694">RNA-binding</keyword>
<feature type="domain" description="RRM" evidence="8">
    <location>
        <begin position="234"/>
        <end position="312"/>
    </location>
</feature>
<dbReference type="CDD" id="cd12285">
    <property type="entry name" value="RRM3_RBM39_like"/>
    <property type="match status" value="1"/>
</dbReference>
<evidence type="ECO:0000256" key="4">
    <source>
        <dbReference type="ARBA" id="ARBA00022884"/>
    </source>
</evidence>
<evidence type="ECO:0000256" key="2">
    <source>
        <dbReference type="ARBA" id="ARBA00022664"/>
    </source>
</evidence>
<name>A0A1R1YA07_9FUNG</name>
<dbReference type="FunFam" id="3.30.70.330:FF:000105">
    <property type="entry name" value="HIV Tat-specific factor 1 homolog"/>
    <property type="match status" value="1"/>
</dbReference>
<evidence type="ECO:0000256" key="1">
    <source>
        <dbReference type="ARBA" id="ARBA00007747"/>
    </source>
</evidence>
<keyword evidence="10" id="KW-1185">Reference proteome</keyword>
<keyword evidence="2" id="KW-0507">mRNA processing</keyword>
<protein>
    <submittedName>
        <fullName evidence="9">Splicing factor U2AF-associated protein 2</fullName>
    </submittedName>
</protein>
<dbReference type="OrthoDB" id="10258585at2759"/>
<evidence type="ECO:0000313" key="10">
    <source>
        <dbReference type="Proteomes" id="UP000187429"/>
    </source>
</evidence>
<dbReference type="SMART" id="SM00361">
    <property type="entry name" value="RRM_1"/>
    <property type="match status" value="1"/>
</dbReference>